<dbReference type="SUPFAM" id="SSF56112">
    <property type="entry name" value="Protein kinase-like (PK-like)"/>
    <property type="match status" value="1"/>
</dbReference>
<reference evidence="9" key="2">
    <citation type="submission" date="2015-06" db="UniProtKB">
        <authorList>
            <consortium name="EnsemblMetazoa"/>
        </authorList>
    </citation>
    <scope>IDENTIFICATION</scope>
</reference>
<accession>T1GK30</accession>
<name>T1GK30_MEGSC</name>
<keyword evidence="5" id="KW-0418">Kinase</keyword>
<dbReference type="EnsemblMetazoa" id="MESCA003844-RA">
    <property type="protein sequence ID" value="MESCA003844-PA"/>
    <property type="gene ID" value="MESCA003844"/>
</dbReference>
<evidence type="ECO:0000256" key="2">
    <source>
        <dbReference type="ARBA" id="ARBA00022527"/>
    </source>
</evidence>
<dbReference type="InterPro" id="IPR036674">
    <property type="entry name" value="p53_tetramer_sf"/>
</dbReference>
<evidence type="ECO:0000256" key="1">
    <source>
        <dbReference type="ARBA" id="ARBA00008874"/>
    </source>
</evidence>
<evidence type="ECO:0000313" key="10">
    <source>
        <dbReference type="Proteomes" id="UP000015102"/>
    </source>
</evidence>
<sequence length="269" mass="30594">MAEGKPPYGDIHPMRAIFMIPQKPPPSFRHPDDWSTEFIDFVMLCLVKNPEERATATELLSHEYIQNAKPRSILKQIIEEACEAREAQRVGKTQGFIQAKCPDSSPLDGEKDDEQLMSGTIKEFPEDQGTLIPEKFNINNNQQEPSAPDYGTLVPDSGTMIEIESNLGTMVINSDGEDATLKAGMKTQVEMGMPTPKYTHTKFVDEDFDKLKFLSFDELKEKLSLIDREMERDIEELTNKYNSKRKPILDAITAKRKRQNNINSNLIKI</sequence>
<proteinExistence type="inferred from homology"/>
<dbReference type="EMBL" id="CAQQ02389653">
    <property type="status" value="NOT_ANNOTATED_CDS"/>
    <property type="molecule type" value="Genomic_DNA"/>
</dbReference>
<dbReference type="Gene3D" id="4.10.170.10">
    <property type="entry name" value="p53-like tetramerisation domain"/>
    <property type="match status" value="1"/>
</dbReference>
<evidence type="ECO:0000256" key="5">
    <source>
        <dbReference type="ARBA" id="ARBA00022777"/>
    </source>
</evidence>
<dbReference type="AlphaFoldDB" id="T1GK30"/>
<dbReference type="InterPro" id="IPR024205">
    <property type="entry name" value="Mst1_2_SARAH_domain"/>
</dbReference>
<dbReference type="PANTHER" id="PTHR48012:SF2">
    <property type="entry name" value="STERILE20-LIKE KINASE, ISOFORM B"/>
    <property type="match status" value="1"/>
</dbReference>
<dbReference type="OMA" id="QHRFITN"/>
<reference evidence="10" key="1">
    <citation type="submission" date="2013-02" db="EMBL/GenBank/DDBJ databases">
        <authorList>
            <person name="Hughes D."/>
        </authorList>
    </citation>
    <scope>NUCLEOTIDE SEQUENCE</scope>
    <source>
        <strain>Durham</strain>
        <strain evidence="10">NC isolate 2 -- Noor lab</strain>
    </source>
</reference>
<dbReference type="Proteomes" id="UP000015102">
    <property type="component" value="Unassembled WGS sequence"/>
</dbReference>
<keyword evidence="6" id="KW-0067">ATP-binding</keyword>
<dbReference type="InterPro" id="IPR011524">
    <property type="entry name" value="SARAH_dom"/>
</dbReference>
<dbReference type="GO" id="GO:0051262">
    <property type="term" value="P:protein tetramerization"/>
    <property type="evidence" value="ECO:0007669"/>
    <property type="project" value="InterPro"/>
</dbReference>
<keyword evidence="3" id="KW-0808">Transferase</keyword>
<comment type="similarity">
    <text evidence="1">Belongs to the protein kinase superfamily. STE Ser/Thr protein kinase family. STE20 subfamily.</text>
</comment>
<dbReference type="PROSITE" id="PS50951">
    <property type="entry name" value="SARAH"/>
    <property type="match status" value="1"/>
</dbReference>
<dbReference type="GO" id="GO:0004674">
    <property type="term" value="F:protein serine/threonine kinase activity"/>
    <property type="evidence" value="ECO:0007669"/>
    <property type="project" value="UniProtKB-KW"/>
</dbReference>
<keyword evidence="2" id="KW-0723">Serine/threonine-protein kinase</keyword>
<protein>
    <submittedName>
        <fullName evidence="9">Uncharacterized protein</fullName>
    </submittedName>
</protein>
<evidence type="ECO:0000259" key="8">
    <source>
        <dbReference type="PROSITE" id="PS50951"/>
    </source>
</evidence>
<evidence type="ECO:0000259" key="7">
    <source>
        <dbReference type="PROSITE" id="PS50011"/>
    </source>
</evidence>
<evidence type="ECO:0000256" key="6">
    <source>
        <dbReference type="ARBA" id="ARBA00022840"/>
    </source>
</evidence>
<dbReference type="PROSITE" id="PS50011">
    <property type="entry name" value="PROTEIN_KINASE_DOM"/>
    <property type="match status" value="1"/>
</dbReference>
<dbReference type="InterPro" id="IPR011009">
    <property type="entry name" value="Kinase-like_dom_sf"/>
</dbReference>
<feature type="domain" description="Protein kinase" evidence="7">
    <location>
        <begin position="1"/>
        <end position="65"/>
    </location>
</feature>
<dbReference type="PANTHER" id="PTHR48012">
    <property type="entry name" value="STERILE20-LIKE KINASE, ISOFORM B-RELATED"/>
    <property type="match status" value="1"/>
</dbReference>
<dbReference type="GO" id="GO:0005524">
    <property type="term" value="F:ATP binding"/>
    <property type="evidence" value="ECO:0007669"/>
    <property type="project" value="UniProtKB-KW"/>
</dbReference>
<evidence type="ECO:0000256" key="3">
    <source>
        <dbReference type="ARBA" id="ARBA00022679"/>
    </source>
</evidence>
<evidence type="ECO:0000313" key="9">
    <source>
        <dbReference type="EnsemblMetazoa" id="MESCA003844-PA"/>
    </source>
</evidence>
<dbReference type="Gene3D" id="1.10.510.10">
    <property type="entry name" value="Transferase(Phosphotransferase) domain 1"/>
    <property type="match status" value="1"/>
</dbReference>
<feature type="domain" description="SARAH" evidence="8">
    <location>
        <begin position="208"/>
        <end position="255"/>
    </location>
</feature>
<dbReference type="InterPro" id="IPR000719">
    <property type="entry name" value="Prot_kinase_dom"/>
</dbReference>
<dbReference type="GO" id="GO:0005737">
    <property type="term" value="C:cytoplasm"/>
    <property type="evidence" value="ECO:0007669"/>
    <property type="project" value="TreeGrafter"/>
</dbReference>
<dbReference type="STRING" id="36166.T1GK30"/>
<dbReference type="Pfam" id="PF11629">
    <property type="entry name" value="Mst1_SARAH"/>
    <property type="match status" value="1"/>
</dbReference>
<dbReference type="InterPro" id="IPR050629">
    <property type="entry name" value="STE20/SPS1-PAK"/>
</dbReference>
<dbReference type="FunFam" id="4.10.170.10:FF:000002">
    <property type="entry name" value="serine/threonine-protein kinase 3"/>
    <property type="match status" value="1"/>
</dbReference>
<evidence type="ECO:0000256" key="4">
    <source>
        <dbReference type="ARBA" id="ARBA00022741"/>
    </source>
</evidence>
<dbReference type="GO" id="GO:0007165">
    <property type="term" value="P:signal transduction"/>
    <property type="evidence" value="ECO:0007669"/>
    <property type="project" value="InterPro"/>
</dbReference>
<keyword evidence="10" id="KW-1185">Reference proteome</keyword>
<organism evidence="9 10">
    <name type="scientific">Megaselia scalaris</name>
    <name type="common">Humpbacked fly</name>
    <name type="synonym">Phora scalaris</name>
    <dbReference type="NCBI Taxonomy" id="36166"/>
    <lineage>
        <taxon>Eukaryota</taxon>
        <taxon>Metazoa</taxon>
        <taxon>Ecdysozoa</taxon>
        <taxon>Arthropoda</taxon>
        <taxon>Hexapoda</taxon>
        <taxon>Insecta</taxon>
        <taxon>Pterygota</taxon>
        <taxon>Neoptera</taxon>
        <taxon>Endopterygota</taxon>
        <taxon>Diptera</taxon>
        <taxon>Brachycera</taxon>
        <taxon>Muscomorpha</taxon>
        <taxon>Platypezoidea</taxon>
        <taxon>Phoridae</taxon>
        <taxon>Megaseliini</taxon>
        <taxon>Megaselia</taxon>
    </lineage>
</organism>
<dbReference type="HOGENOM" id="CLU_000288_63_23_1"/>
<keyword evidence="4" id="KW-0547">Nucleotide-binding</keyword>